<keyword evidence="2" id="KW-1185">Reference proteome</keyword>
<proteinExistence type="predicted"/>
<dbReference type="EMBL" id="CP000362">
    <property type="protein sequence ID" value="ABG30064.1"/>
    <property type="molecule type" value="Genomic_DNA"/>
</dbReference>
<name>Q16D79_ROSDO</name>
<dbReference type="AlphaFoldDB" id="Q16D79"/>
<evidence type="ECO:0000313" key="1">
    <source>
        <dbReference type="EMBL" id="ABG30064.1"/>
    </source>
</evidence>
<dbReference type="KEGG" id="rde:RD1_0341"/>
<evidence type="ECO:0000313" key="2">
    <source>
        <dbReference type="Proteomes" id="UP000007029"/>
    </source>
</evidence>
<protein>
    <submittedName>
        <fullName evidence="1">Uncharacterized protein</fullName>
    </submittedName>
</protein>
<dbReference type="HOGENOM" id="CLU_2143955_0_0_5"/>
<dbReference type="Proteomes" id="UP000007029">
    <property type="component" value="Chromosome"/>
</dbReference>
<reference evidence="1 2" key="1">
    <citation type="journal article" date="2007" name="J. Bacteriol.">
        <title>The complete genome sequence of Roseobacter denitrificans reveals a mixotrophic rather than photosynthetic metabolism.</title>
        <authorList>
            <person name="Swingley W.D."/>
            <person name="Sadekar S."/>
            <person name="Mastrian S.D."/>
            <person name="Matthies H.J."/>
            <person name="Hao J."/>
            <person name="Ramos H."/>
            <person name="Acharya C.R."/>
            <person name="Conrad A.L."/>
            <person name="Taylor H.L."/>
            <person name="Dejesa L.C."/>
            <person name="Shah M.K."/>
            <person name="O'huallachain M.E."/>
            <person name="Lince M.T."/>
            <person name="Blankenship R.E."/>
            <person name="Beatty J.T."/>
            <person name="Touchman J.W."/>
        </authorList>
    </citation>
    <scope>NUCLEOTIDE SEQUENCE [LARGE SCALE GENOMIC DNA]</scope>
    <source>
        <strain evidence="2">ATCC 33942 / OCh 114</strain>
    </source>
</reference>
<gene>
    <name evidence="1" type="ordered locus">RD1_0341</name>
</gene>
<dbReference type="RefSeq" id="WP_011566686.1">
    <property type="nucleotide sequence ID" value="NC_008209.1"/>
</dbReference>
<sequence>MPEVIISIPMSDEEAQKTVGKQIMVLFVSDDQRAAISATMGQTHEFLSLTHQNLNTLGEIAETRGAGETDLTKTIGQLRDPSRKVLGAFEGLMKFLGQAHFIKPGSNGERLQ</sequence>
<dbReference type="STRING" id="375451.RD1_0341"/>
<organism evidence="1 2">
    <name type="scientific">Roseobacter denitrificans (strain ATCC 33942 / OCh 114)</name>
    <name type="common">Erythrobacter sp. (strain OCh 114)</name>
    <name type="synonym">Roseobacter denitrificans</name>
    <dbReference type="NCBI Taxonomy" id="375451"/>
    <lineage>
        <taxon>Bacteria</taxon>
        <taxon>Pseudomonadati</taxon>
        <taxon>Pseudomonadota</taxon>
        <taxon>Alphaproteobacteria</taxon>
        <taxon>Rhodobacterales</taxon>
        <taxon>Roseobacteraceae</taxon>
        <taxon>Roseobacter</taxon>
    </lineage>
</organism>
<accession>Q16D79</accession>